<proteinExistence type="predicted"/>
<evidence type="ECO:0000313" key="2">
    <source>
        <dbReference type="Proteomes" id="UP000268233"/>
    </source>
</evidence>
<gene>
    <name evidence="1" type="ORF">BDK61_3922</name>
</gene>
<keyword evidence="2" id="KW-1185">Reference proteome</keyword>
<evidence type="ECO:0000313" key="1">
    <source>
        <dbReference type="EMBL" id="RKS78264.1"/>
    </source>
</evidence>
<protein>
    <submittedName>
        <fullName evidence="1">Uncharacterized protein</fullName>
    </submittedName>
</protein>
<reference evidence="1 2" key="1">
    <citation type="submission" date="2018-10" db="EMBL/GenBank/DDBJ databases">
        <title>Genomic Encyclopedia of Archaeal and Bacterial Type Strains, Phase II (KMG-II): from individual species to whole genera.</title>
        <authorList>
            <person name="Goeker M."/>
        </authorList>
    </citation>
    <scope>NUCLEOTIDE SEQUENCE [LARGE SCALE GENOMIC DNA]</scope>
    <source>
        <strain evidence="1 2">DSM 11927</strain>
    </source>
</reference>
<name>A0A495QW51_9EURY</name>
<dbReference type="Proteomes" id="UP000268233">
    <property type="component" value="Unassembled WGS sequence"/>
</dbReference>
<organism evidence="1 2">
    <name type="scientific">Haloarcula quadrata</name>
    <dbReference type="NCBI Taxonomy" id="182779"/>
    <lineage>
        <taxon>Archaea</taxon>
        <taxon>Methanobacteriati</taxon>
        <taxon>Methanobacteriota</taxon>
        <taxon>Stenosarchaea group</taxon>
        <taxon>Halobacteria</taxon>
        <taxon>Halobacteriales</taxon>
        <taxon>Haloarculaceae</taxon>
        <taxon>Haloarcula</taxon>
    </lineage>
</organism>
<dbReference type="EMBL" id="RBWW01000002">
    <property type="protein sequence ID" value="RKS78264.1"/>
    <property type="molecule type" value="Genomic_DNA"/>
</dbReference>
<dbReference type="AlphaFoldDB" id="A0A495QW51"/>
<accession>A0A495QW51</accession>
<sequence>MDKAFSKFRQTEHHVKNLLFRSEPTLSGWANLRSDEVVLRRGPPDDSVASRHPELGEVSAVEIKRGCVGERCAGALLERLTVEDE</sequence>
<comment type="caution">
    <text evidence="1">The sequence shown here is derived from an EMBL/GenBank/DDBJ whole genome shotgun (WGS) entry which is preliminary data.</text>
</comment>